<dbReference type="Proteomes" id="UP000095401">
    <property type="component" value="Chromosome"/>
</dbReference>
<evidence type="ECO:0000256" key="5">
    <source>
        <dbReference type="ARBA" id="ARBA00023288"/>
    </source>
</evidence>
<dbReference type="InterPro" id="IPR007485">
    <property type="entry name" value="LPS_assembly_LptE"/>
</dbReference>
<dbReference type="Pfam" id="PF04390">
    <property type="entry name" value="LptE"/>
    <property type="match status" value="1"/>
</dbReference>
<accession>A0A1D8IQ98</accession>
<dbReference type="AlphaFoldDB" id="A0A1D8IQ98"/>
<organism evidence="7 8">
    <name type="scientific">Acidihalobacter yilgarnensis</name>
    <dbReference type="NCBI Taxonomy" id="2819280"/>
    <lineage>
        <taxon>Bacteria</taxon>
        <taxon>Pseudomonadati</taxon>
        <taxon>Pseudomonadota</taxon>
        <taxon>Gammaproteobacteria</taxon>
        <taxon>Chromatiales</taxon>
        <taxon>Ectothiorhodospiraceae</taxon>
        <taxon>Acidihalobacter</taxon>
    </lineage>
</organism>
<dbReference type="GO" id="GO:0009279">
    <property type="term" value="C:cell outer membrane"/>
    <property type="evidence" value="ECO:0007669"/>
    <property type="project" value="UniProtKB-SubCell"/>
</dbReference>
<dbReference type="Gene3D" id="3.30.160.150">
    <property type="entry name" value="Lipoprotein like domain"/>
    <property type="match status" value="1"/>
</dbReference>
<keyword evidence="2 6" id="KW-0472">Membrane</keyword>
<dbReference type="KEGG" id="aprs:BI364_12250"/>
<evidence type="ECO:0000256" key="1">
    <source>
        <dbReference type="ARBA" id="ARBA00022729"/>
    </source>
</evidence>
<dbReference type="GO" id="GO:0043165">
    <property type="term" value="P:Gram-negative-bacterium-type cell outer membrane assembly"/>
    <property type="evidence" value="ECO:0007669"/>
    <property type="project" value="UniProtKB-UniRule"/>
</dbReference>
<dbReference type="RefSeq" id="WP_070078987.1">
    <property type="nucleotide sequence ID" value="NZ_CP017415.1"/>
</dbReference>
<dbReference type="HAMAP" id="MF_01186">
    <property type="entry name" value="LPS_assembly_LptE"/>
    <property type="match status" value="1"/>
</dbReference>
<comment type="function">
    <text evidence="6">Together with LptD, is involved in the assembly of lipopolysaccharide (LPS) at the surface of the outer membrane. Required for the proper assembly of LptD. Binds LPS and may serve as the LPS recognition site at the outer membrane.</text>
</comment>
<sequence length="171" mass="18247">MIRPRRLLAHLLAFVAVGLSLGGCGFHLRGEAHLPAALYRTYITGASPHAPVVVALKEALRANGVTLVGDPSQASAILDIVSVNTSERALTVSALNQATSYALATTLVFEARATHGHWKMPPQTITVQRQYSLSTSQLQSQGPETQILGQSMTRELANLALLRLQAHAGHP</sequence>
<gene>
    <name evidence="6" type="primary">lptE</name>
    <name evidence="7" type="ORF">BI364_12250</name>
</gene>
<dbReference type="GO" id="GO:1990351">
    <property type="term" value="C:transporter complex"/>
    <property type="evidence" value="ECO:0007669"/>
    <property type="project" value="TreeGrafter"/>
</dbReference>
<evidence type="ECO:0000313" key="7">
    <source>
        <dbReference type="EMBL" id="AOU98627.1"/>
    </source>
</evidence>
<name>A0A1D8IQ98_9GAMM</name>
<keyword evidence="5 6" id="KW-0449">Lipoprotein</keyword>
<dbReference type="PANTHER" id="PTHR38098:SF1">
    <property type="entry name" value="LPS-ASSEMBLY LIPOPROTEIN LPTE"/>
    <property type="match status" value="1"/>
</dbReference>
<dbReference type="PROSITE" id="PS51257">
    <property type="entry name" value="PROKAR_LIPOPROTEIN"/>
    <property type="match status" value="1"/>
</dbReference>
<evidence type="ECO:0000313" key="8">
    <source>
        <dbReference type="Proteomes" id="UP000095401"/>
    </source>
</evidence>
<evidence type="ECO:0000256" key="2">
    <source>
        <dbReference type="ARBA" id="ARBA00023136"/>
    </source>
</evidence>
<protein>
    <recommendedName>
        <fullName evidence="6">LPS-assembly lipoprotein LptE</fullName>
    </recommendedName>
</protein>
<comment type="subcellular location">
    <subcellularLocation>
        <location evidence="6">Cell outer membrane</location>
        <topology evidence="6">Lipid-anchor</topology>
    </subcellularLocation>
</comment>
<dbReference type="GO" id="GO:0001530">
    <property type="term" value="F:lipopolysaccharide binding"/>
    <property type="evidence" value="ECO:0007669"/>
    <property type="project" value="TreeGrafter"/>
</dbReference>
<evidence type="ECO:0000256" key="4">
    <source>
        <dbReference type="ARBA" id="ARBA00023237"/>
    </source>
</evidence>
<keyword evidence="3 6" id="KW-0564">Palmitate</keyword>
<proteinExistence type="inferred from homology"/>
<comment type="subunit">
    <text evidence="6">Component of the lipopolysaccharide transport and assembly complex. Interacts with LptD.</text>
</comment>
<keyword evidence="4 6" id="KW-0998">Cell outer membrane</keyword>
<reference evidence="8" key="1">
    <citation type="submission" date="2016-09" db="EMBL/GenBank/DDBJ databases">
        <title>Acidihalobacter prosperus F5.</title>
        <authorList>
            <person name="Khaleque H.N."/>
            <person name="Ramsay J.P."/>
            <person name="Kaksonen A.H."/>
            <person name="Boxall N.J."/>
            <person name="Watkin E.L.J."/>
        </authorList>
    </citation>
    <scope>NUCLEOTIDE SEQUENCE [LARGE SCALE GENOMIC DNA]</scope>
    <source>
        <strain evidence="8">F5</strain>
    </source>
</reference>
<comment type="similarity">
    <text evidence="6">Belongs to the LptE lipoprotein family.</text>
</comment>
<dbReference type="EMBL" id="CP017415">
    <property type="protein sequence ID" value="AOU98627.1"/>
    <property type="molecule type" value="Genomic_DNA"/>
</dbReference>
<dbReference type="PANTHER" id="PTHR38098">
    <property type="entry name" value="LPS-ASSEMBLY LIPOPROTEIN LPTE"/>
    <property type="match status" value="1"/>
</dbReference>
<evidence type="ECO:0000256" key="6">
    <source>
        <dbReference type="HAMAP-Rule" id="MF_01186"/>
    </source>
</evidence>
<keyword evidence="8" id="KW-1185">Reference proteome</keyword>
<evidence type="ECO:0000256" key="3">
    <source>
        <dbReference type="ARBA" id="ARBA00023139"/>
    </source>
</evidence>
<dbReference type="GO" id="GO:0015920">
    <property type="term" value="P:lipopolysaccharide transport"/>
    <property type="evidence" value="ECO:0007669"/>
    <property type="project" value="TreeGrafter"/>
</dbReference>
<keyword evidence="1 6" id="KW-0732">Signal</keyword>